<keyword evidence="3" id="KW-1185">Reference proteome</keyword>
<reference evidence="2" key="1">
    <citation type="submission" date="2020-08" db="EMBL/GenBank/DDBJ databases">
        <title>Chromosome-level assembly of Southern catfish (Silurus meridionalis) provides insights into visual adaptation to the nocturnal and benthic lifestyles.</title>
        <authorList>
            <person name="Zhang Y."/>
            <person name="Wang D."/>
            <person name="Peng Z."/>
        </authorList>
    </citation>
    <scope>NUCLEOTIDE SEQUENCE</scope>
    <source>
        <strain evidence="2">SWU-2019-XX</strain>
        <tissue evidence="2">Muscle</tissue>
    </source>
</reference>
<protein>
    <submittedName>
        <fullName evidence="2">Uncharacterized protein</fullName>
    </submittedName>
</protein>
<comment type="caution">
    <text evidence="2">The sequence shown here is derived from an EMBL/GenBank/DDBJ whole genome shotgun (WGS) entry which is preliminary data.</text>
</comment>
<dbReference type="AlphaFoldDB" id="A0A8T0BCK5"/>
<evidence type="ECO:0000313" key="2">
    <source>
        <dbReference type="EMBL" id="KAF7704811.1"/>
    </source>
</evidence>
<proteinExistence type="predicted"/>
<accession>A0A8T0BCK5</accession>
<name>A0A8T0BCK5_SILME</name>
<gene>
    <name evidence="2" type="ORF">HF521_021883</name>
</gene>
<evidence type="ECO:0000313" key="3">
    <source>
        <dbReference type="Proteomes" id="UP000606274"/>
    </source>
</evidence>
<dbReference type="Proteomes" id="UP000606274">
    <property type="component" value="Unassembled WGS sequence"/>
</dbReference>
<sequence>MRQYHKVCNTPTDGSSTLHAQSQGALTFTRHRPVCLLTCAPSPSRHDLASTLYSPDLTPPPPPEDEDPAQSSSGDTFAEIRRESQKVLGRRSRRTLGGAVVL</sequence>
<dbReference type="EMBL" id="JABFDY010000008">
    <property type="protein sequence ID" value="KAF7704811.1"/>
    <property type="molecule type" value="Genomic_DNA"/>
</dbReference>
<organism evidence="2 3">
    <name type="scientific">Silurus meridionalis</name>
    <name type="common">Southern catfish</name>
    <name type="synonym">Silurus soldatovi meridionalis</name>
    <dbReference type="NCBI Taxonomy" id="175797"/>
    <lineage>
        <taxon>Eukaryota</taxon>
        <taxon>Metazoa</taxon>
        <taxon>Chordata</taxon>
        <taxon>Craniata</taxon>
        <taxon>Vertebrata</taxon>
        <taxon>Euteleostomi</taxon>
        <taxon>Actinopterygii</taxon>
        <taxon>Neopterygii</taxon>
        <taxon>Teleostei</taxon>
        <taxon>Ostariophysi</taxon>
        <taxon>Siluriformes</taxon>
        <taxon>Siluridae</taxon>
        <taxon>Silurus</taxon>
    </lineage>
</organism>
<evidence type="ECO:0000256" key="1">
    <source>
        <dbReference type="SAM" id="MobiDB-lite"/>
    </source>
</evidence>
<feature type="region of interest" description="Disordered" evidence="1">
    <location>
        <begin position="47"/>
        <end position="102"/>
    </location>
</feature>